<dbReference type="KEGG" id="cput:CONPUDRAFT_146514"/>
<gene>
    <name evidence="2" type="ORF">CONPUDRAFT_146514</name>
</gene>
<dbReference type="Proteomes" id="UP000053558">
    <property type="component" value="Unassembled WGS sequence"/>
</dbReference>
<organism evidence="2 3">
    <name type="scientific">Coniophora puteana (strain RWD-64-598)</name>
    <name type="common">Brown rot fungus</name>
    <dbReference type="NCBI Taxonomy" id="741705"/>
    <lineage>
        <taxon>Eukaryota</taxon>
        <taxon>Fungi</taxon>
        <taxon>Dikarya</taxon>
        <taxon>Basidiomycota</taxon>
        <taxon>Agaricomycotina</taxon>
        <taxon>Agaricomycetes</taxon>
        <taxon>Agaricomycetidae</taxon>
        <taxon>Boletales</taxon>
        <taxon>Coniophorineae</taxon>
        <taxon>Coniophoraceae</taxon>
        <taxon>Coniophora</taxon>
    </lineage>
</organism>
<keyword evidence="1" id="KW-0472">Membrane</keyword>
<feature type="transmembrane region" description="Helical" evidence="1">
    <location>
        <begin position="561"/>
        <end position="583"/>
    </location>
</feature>
<dbReference type="AlphaFoldDB" id="A0A5M3MBX3"/>
<keyword evidence="3" id="KW-1185">Reference proteome</keyword>
<evidence type="ECO:0000313" key="3">
    <source>
        <dbReference type="Proteomes" id="UP000053558"/>
    </source>
</evidence>
<proteinExistence type="predicted"/>
<keyword evidence="1" id="KW-0812">Transmembrane</keyword>
<feature type="transmembrane region" description="Helical" evidence="1">
    <location>
        <begin position="77"/>
        <end position="96"/>
    </location>
</feature>
<evidence type="ECO:0000313" key="2">
    <source>
        <dbReference type="EMBL" id="EIW76722.1"/>
    </source>
</evidence>
<dbReference type="RefSeq" id="XP_007773093.1">
    <property type="nucleotide sequence ID" value="XM_007774903.1"/>
</dbReference>
<dbReference type="OrthoDB" id="3351168at2759"/>
<comment type="caution">
    <text evidence="2">The sequence shown here is derived from an EMBL/GenBank/DDBJ whole genome shotgun (WGS) entry which is preliminary data.</text>
</comment>
<sequence length="667" mass="72736">MFGLPQGSWGASQIDARAAGLKSCFRTNIQVAFIVLGHLVLLTFGWSFIAVLLRHENHQIPLPDIAAQIAAETPRGVTYLASLVATVLSLVSTWLFSKAVLILLNTALLRASGGDTKGNPAYMKDFHFLVTLSNTRYFWSLSYPKWMVLSFVVFVLIHTTVSGWTALLNPTSMLAPGYVTGSELDVATPAFEDFFASASYYLEDSRDLILDMTAGAYKEMLGLATLAGQSAAGTDFYEDFPNFFNYNGASYSFSTGGILPAIPEYVFGNNQLHTNVTTNGWGLYFMGGYVPIDTKVVTKIWGQSHNYTVRQQGLTANVSCTQIAEGAIQSESGPVMLPSSLWDGDSGFQFWRSQVQCAETGGPLNLTNPYVTQTWSNNSDTAACIASGFLPIIPCPLQNITGADNNSFVIHMSGECKYSSIGSTLCQVTPYVTEIDVLYDSGVIYAWDIITQYPLGATNPAIMTYFVGLVYEFGLYAQGYSGNTAGDAVNFITSTLPETFRADINNILENYWRGVIEFGGTYLRSGFSANSNLTSDMKSSINGNIYAQTVGWSKGWSYRAVIALIFAMVPQTLVSLLTFFILYQSGGDRLGFPPDFDPSDVSDALLATDVNGVCSQSRDAAFEGKVIRLRTEDGKRRMLTIESSQQVQEKYDGYGTDNEEGHSLMGA</sequence>
<accession>A0A5M3MBX3</accession>
<feature type="transmembrane region" description="Helical" evidence="1">
    <location>
        <begin position="31"/>
        <end position="53"/>
    </location>
</feature>
<dbReference type="EMBL" id="JH711585">
    <property type="protein sequence ID" value="EIW76722.1"/>
    <property type="molecule type" value="Genomic_DNA"/>
</dbReference>
<evidence type="ECO:0000256" key="1">
    <source>
        <dbReference type="SAM" id="Phobius"/>
    </source>
</evidence>
<reference evidence="3" key="1">
    <citation type="journal article" date="2012" name="Science">
        <title>The Paleozoic origin of enzymatic lignin decomposition reconstructed from 31 fungal genomes.</title>
        <authorList>
            <person name="Floudas D."/>
            <person name="Binder M."/>
            <person name="Riley R."/>
            <person name="Barry K."/>
            <person name="Blanchette R.A."/>
            <person name="Henrissat B."/>
            <person name="Martinez A.T."/>
            <person name="Otillar R."/>
            <person name="Spatafora J.W."/>
            <person name="Yadav J.S."/>
            <person name="Aerts A."/>
            <person name="Benoit I."/>
            <person name="Boyd A."/>
            <person name="Carlson A."/>
            <person name="Copeland A."/>
            <person name="Coutinho P.M."/>
            <person name="de Vries R.P."/>
            <person name="Ferreira P."/>
            <person name="Findley K."/>
            <person name="Foster B."/>
            <person name="Gaskell J."/>
            <person name="Glotzer D."/>
            <person name="Gorecki P."/>
            <person name="Heitman J."/>
            <person name="Hesse C."/>
            <person name="Hori C."/>
            <person name="Igarashi K."/>
            <person name="Jurgens J.A."/>
            <person name="Kallen N."/>
            <person name="Kersten P."/>
            <person name="Kohler A."/>
            <person name="Kuees U."/>
            <person name="Kumar T.K.A."/>
            <person name="Kuo A."/>
            <person name="LaButti K."/>
            <person name="Larrondo L.F."/>
            <person name="Lindquist E."/>
            <person name="Ling A."/>
            <person name="Lombard V."/>
            <person name="Lucas S."/>
            <person name="Lundell T."/>
            <person name="Martin R."/>
            <person name="McLaughlin D.J."/>
            <person name="Morgenstern I."/>
            <person name="Morin E."/>
            <person name="Murat C."/>
            <person name="Nagy L.G."/>
            <person name="Nolan M."/>
            <person name="Ohm R.A."/>
            <person name="Patyshakuliyeva A."/>
            <person name="Rokas A."/>
            <person name="Ruiz-Duenas F.J."/>
            <person name="Sabat G."/>
            <person name="Salamov A."/>
            <person name="Samejima M."/>
            <person name="Schmutz J."/>
            <person name="Slot J.C."/>
            <person name="St John F."/>
            <person name="Stenlid J."/>
            <person name="Sun H."/>
            <person name="Sun S."/>
            <person name="Syed K."/>
            <person name="Tsang A."/>
            <person name="Wiebenga A."/>
            <person name="Young D."/>
            <person name="Pisabarro A."/>
            <person name="Eastwood D.C."/>
            <person name="Martin F."/>
            <person name="Cullen D."/>
            <person name="Grigoriev I.V."/>
            <person name="Hibbett D.S."/>
        </authorList>
    </citation>
    <scope>NUCLEOTIDE SEQUENCE [LARGE SCALE GENOMIC DNA]</scope>
    <source>
        <strain evidence="3">RWD-64-598 SS2</strain>
    </source>
</reference>
<keyword evidence="1" id="KW-1133">Transmembrane helix</keyword>
<name>A0A5M3MBX3_CONPW</name>
<protein>
    <submittedName>
        <fullName evidence="2">Uncharacterized protein</fullName>
    </submittedName>
</protein>
<dbReference type="GeneID" id="19202211"/>
<feature type="transmembrane region" description="Helical" evidence="1">
    <location>
        <begin position="146"/>
        <end position="168"/>
    </location>
</feature>